<name>A0ABD2FIJ8_PAGBO</name>
<proteinExistence type="predicted"/>
<accession>A0ABD2FIJ8</accession>
<reference evidence="1 2" key="2">
    <citation type="journal article" date="2024" name="G3 (Bethesda)">
        <title>The genome of the cryopelagic Antarctic bald notothen, Trematomus borchgrevinki.</title>
        <authorList>
            <person name="Rayamajhi N."/>
            <person name="Rivera-Colon A.G."/>
            <person name="Minhas B.F."/>
            <person name="Cheng C.C."/>
            <person name="Catchen J.M."/>
        </authorList>
    </citation>
    <scope>NUCLEOTIDE SEQUENCE [LARGE SCALE GENOMIC DNA]</scope>
    <source>
        <strain evidence="1">AGRC-2024</strain>
    </source>
</reference>
<dbReference type="Proteomes" id="UP001619887">
    <property type="component" value="Unassembled WGS sequence"/>
</dbReference>
<gene>
    <name evidence="1" type="ORF">OYC64_019651</name>
</gene>
<protein>
    <submittedName>
        <fullName evidence="1">Uncharacterized protein</fullName>
    </submittedName>
</protein>
<comment type="caution">
    <text evidence="1">The sequence shown here is derived from an EMBL/GenBank/DDBJ whole genome shotgun (WGS) entry which is preliminary data.</text>
</comment>
<evidence type="ECO:0000313" key="1">
    <source>
        <dbReference type="EMBL" id="KAL3041504.1"/>
    </source>
</evidence>
<sequence length="68" mass="7603">MPLYKERLNVLGRPERSAPGDHLCRGVLGVFWHILQVLPGQCRHSPSFGRGPVAKLRCFQLGEYLASS</sequence>
<dbReference type="AlphaFoldDB" id="A0ABD2FIJ8"/>
<reference evidence="1 2" key="1">
    <citation type="journal article" date="2022" name="G3 (Bethesda)">
        <title>Evaluating Illumina-, Nanopore-, and PacBio-based genome assembly strategies with the bald notothen, Trematomus borchgrevinki.</title>
        <authorList>
            <person name="Rayamajhi N."/>
            <person name="Cheng C.C."/>
            <person name="Catchen J.M."/>
        </authorList>
    </citation>
    <scope>NUCLEOTIDE SEQUENCE [LARGE SCALE GENOMIC DNA]</scope>
    <source>
        <strain evidence="1">AGRC-2024</strain>
    </source>
</reference>
<dbReference type="EMBL" id="JBIYXZ010002089">
    <property type="protein sequence ID" value="KAL3041504.1"/>
    <property type="molecule type" value="Genomic_DNA"/>
</dbReference>
<keyword evidence="2" id="KW-1185">Reference proteome</keyword>
<organism evidence="1 2">
    <name type="scientific">Pagothenia borchgrevinki</name>
    <name type="common">Bald rockcod</name>
    <name type="synonym">Trematomus borchgrevinki</name>
    <dbReference type="NCBI Taxonomy" id="8213"/>
    <lineage>
        <taxon>Eukaryota</taxon>
        <taxon>Metazoa</taxon>
        <taxon>Chordata</taxon>
        <taxon>Craniata</taxon>
        <taxon>Vertebrata</taxon>
        <taxon>Euteleostomi</taxon>
        <taxon>Actinopterygii</taxon>
        <taxon>Neopterygii</taxon>
        <taxon>Teleostei</taxon>
        <taxon>Neoteleostei</taxon>
        <taxon>Acanthomorphata</taxon>
        <taxon>Eupercaria</taxon>
        <taxon>Perciformes</taxon>
        <taxon>Notothenioidei</taxon>
        <taxon>Nototheniidae</taxon>
        <taxon>Pagothenia</taxon>
    </lineage>
</organism>
<evidence type="ECO:0000313" key="2">
    <source>
        <dbReference type="Proteomes" id="UP001619887"/>
    </source>
</evidence>